<sequence length="257" mass="29681">MYSPRAWQLQFNYQPRKFKAPPPRGSLDKRQPGLIQLERSPGKPLDYGYRNWNAAWNYTNPWYSSWQHQQAAQYRNPYQAYQTPYPNQPNQPYQNRSPPQAQYQAPGQNRNQLLLAEKPANFGASRVNQQKWNQQGANQRGRPFQRYQGPRPNYQADNRFPSGRGALRGRPRGAYHADASGHSGGTTGAPHVAFQEETEIIPDTKPTDEVDDEGYGEESEYDEQGWQADYSDDYTPDDYENSYGYGYKELDGPDNRE</sequence>
<dbReference type="AlphaFoldDB" id="A0A5N6F961"/>
<feature type="compositionally biased region" description="Polar residues" evidence="1">
    <location>
        <begin position="129"/>
        <end position="138"/>
    </location>
</feature>
<accession>A0A5N6F961</accession>
<name>A0A5N6F961_9EURO</name>
<protein>
    <submittedName>
        <fullName evidence="2">Uncharacterized protein</fullName>
    </submittedName>
</protein>
<feature type="compositionally biased region" description="Acidic residues" evidence="1">
    <location>
        <begin position="230"/>
        <end position="240"/>
    </location>
</feature>
<keyword evidence="3" id="KW-1185">Reference proteome</keyword>
<dbReference type="Proteomes" id="UP000326799">
    <property type="component" value="Unassembled WGS sequence"/>
</dbReference>
<reference evidence="2 3" key="1">
    <citation type="submission" date="2019-04" db="EMBL/GenBank/DDBJ databases">
        <title>Fungal friends and foes A comparative genomics study of 23 Aspergillus species from section Flavi.</title>
        <authorList>
            <consortium name="DOE Joint Genome Institute"/>
            <person name="Kjaerbolling I."/>
            <person name="Vesth T.C."/>
            <person name="Frisvad J.C."/>
            <person name="Nybo J.L."/>
            <person name="Theobald S."/>
            <person name="Kildgaard S."/>
            <person name="Petersen T.I."/>
            <person name="Kuo A."/>
            <person name="Sato A."/>
            <person name="Lyhne E.K."/>
            <person name="Kogle M.E."/>
            <person name="Wiebenga A."/>
            <person name="Kun R.S."/>
            <person name="Lubbers R.J."/>
            <person name="Makela M.R."/>
            <person name="Barry K."/>
            <person name="Chovatia M."/>
            <person name="Clum A."/>
            <person name="Daum C."/>
            <person name="Haridas S."/>
            <person name="He G."/>
            <person name="LaButti K."/>
            <person name="Lipzen A."/>
            <person name="Mondo S."/>
            <person name="Pangilinan J."/>
            <person name="Riley R."/>
            <person name="Salamov A."/>
            <person name="Simmons B.A."/>
            <person name="Magnuson J.K."/>
            <person name="Henrissat B."/>
            <person name="Mortensen U.H."/>
            <person name="Larsen T.O."/>
            <person name="De vries R.P."/>
            <person name="Grigoriev I.V."/>
            <person name="Machida M."/>
            <person name="Baker S.E."/>
            <person name="Andersen M.R."/>
        </authorList>
    </citation>
    <scope>NUCLEOTIDE SEQUENCE [LARGE SCALE GENOMIC DNA]</scope>
    <source>
        <strain evidence="2 3">CBS 126849</strain>
    </source>
</reference>
<evidence type="ECO:0000313" key="2">
    <source>
        <dbReference type="EMBL" id="KAB8226139.1"/>
    </source>
</evidence>
<dbReference type="EMBL" id="ML733392">
    <property type="protein sequence ID" value="KAB8226139.1"/>
    <property type="molecule type" value="Genomic_DNA"/>
</dbReference>
<proteinExistence type="predicted"/>
<gene>
    <name evidence="2" type="ORF">BDV33DRAFT_197962</name>
</gene>
<feature type="compositionally biased region" description="Low complexity" evidence="1">
    <location>
        <begin position="80"/>
        <end position="100"/>
    </location>
</feature>
<feature type="compositionally biased region" description="Acidic residues" evidence="1">
    <location>
        <begin position="209"/>
        <end position="223"/>
    </location>
</feature>
<feature type="compositionally biased region" description="Basic and acidic residues" evidence="1">
    <location>
        <begin position="248"/>
        <end position="257"/>
    </location>
</feature>
<feature type="region of interest" description="Disordered" evidence="1">
    <location>
        <begin position="129"/>
        <end position="257"/>
    </location>
</feature>
<feature type="region of interest" description="Disordered" evidence="1">
    <location>
        <begin position="80"/>
        <end position="106"/>
    </location>
</feature>
<organism evidence="2 3">
    <name type="scientific">Aspergillus novoparasiticus</name>
    <dbReference type="NCBI Taxonomy" id="986946"/>
    <lineage>
        <taxon>Eukaryota</taxon>
        <taxon>Fungi</taxon>
        <taxon>Dikarya</taxon>
        <taxon>Ascomycota</taxon>
        <taxon>Pezizomycotina</taxon>
        <taxon>Eurotiomycetes</taxon>
        <taxon>Eurotiomycetidae</taxon>
        <taxon>Eurotiales</taxon>
        <taxon>Aspergillaceae</taxon>
        <taxon>Aspergillus</taxon>
        <taxon>Aspergillus subgen. Circumdati</taxon>
    </lineage>
</organism>
<evidence type="ECO:0000256" key="1">
    <source>
        <dbReference type="SAM" id="MobiDB-lite"/>
    </source>
</evidence>
<evidence type="ECO:0000313" key="3">
    <source>
        <dbReference type="Proteomes" id="UP000326799"/>
    </source>
</evidence>